<dbReference type="AlphaFoldDB" id="A0A5J4ZA79"/>
<feature type="region of interest" description="Disordered" evidence="1">
    <location>
        <begin position="405"/>
        <end position="445"/>
    </location>
</feature>
<feature type="region of interest" description="Disordered" evidence="1">
    <location>
        <begin position="536"/>
        <end position="675"/>
    </location>
</feature>
<feature type="compositionally biased region" description="Acidic residues" evidence="1">
    <location>
        <begin position="567"/>
        <end position="576"/>
    </location>
</feature>
<feature type="compositionally biased region" description="Basic and acidic residues" evidence="1">
    <location>
        <begin position="666"/>
        <end position="675"/>
    </location>
</feature>
<feature type="compositionally biased region" description="Basic and acidic residues" evidence="1">
    <location>
        <begin position="600"/>
        <end position="617"/>
    </location>
</feature>
<proteinExistence type="predicted"/>
<organism evidence="2 3">
    <name type="scientific">Porphyridium purpureum</name>
    <name type="common">Red alga</name>
    <name type="synonym">Porphyridium cruentum</name>
    <dbReference type="NCBI Taxonomy" id="35688"/>
    <lineage>
        <taxon>Eukaryota</taxon>
        <taxon>Rhodophyta</taxon>
        <taxon>Bangiophyceae</taxon>
        <taxon>Porphyridiales</taxon>
        <taxon>Porphyridiaceae</taxon>
        <taxon>Porphyridium</taxon>
    </lineage>
</organism>
<evidence type="ECO:0000313" key="2">
    <source>
        <dbReference type="EMBL" id="KAA8499914.1"/>
    </source>
</evidence>
<dbReference type="Proteomes" id="UP000324585">
    <property type="component" value="Unassembled WGS sequence"/>
</dbReference>
<keyword evidence="3" id="KW-1185">Reference proteome</keyword>
<protein>
    <submittedName>
        <fullName evidence="2">Uncharacterized protein</fullName>
    </submittedName>
</protein>
<feature type="region of interest" description="Disordered" evidence="1">
    <location>
        <begin position="90"/>
        <end position="116"/>
    </location>
</feature>
<reference evidence="3" key="1">
    <citation type="journal article" date="2019" name="Nat. Commun.">
        <title>Expansion of phycobilisome linker gene families in mesophilic red algae.</title>
        <authorList>
            <person name="Lee J."/>
            <person name="Kim D."/>
            <person name="Bhattacharya D."/>
            <person name="Yoon H.S."/>
        </authorList>
    </citation>
    <scope>NUCLEOTIDE SEQUENCE [LARGE SCALE GENOMIC DNA]</scope>
    <source>
        <strain evidence="3">CCMP 1328</strain>
    </source>
</reference>
<dbReference type="EMBL" id="VRMN01000001">
    <property type="protein sequence ID" value="KAA8499914.1"/>
    <property type="molecule type" value="Genomic_DNA"/>
</dbReference>
<dbReference type="OrthoDB" id="1939643at2759"/>
<name>A0A5J4ZA79_PORPP</name>
<feature type="compositionally biased region" description="Polar residues" evidence="1">
    <location>
        <begin position="581"/>
        <end position="597"/>
    </location>
</feature>
<sequence length="675" mass="74747">MVGRNVTLAQALRRAPQEMIAAPHDRERWFVQSAWHADLFGKPHENGEVKQAKSPMLPGCGKEAGEDPLGLHAFLAALRVEQLRAHDDDVCSDVSSTTSGKDLGWNDAKPHTEPREWDEREFERLYHARSAFTRQANLAIPHDPDSDGVRASAEEQVDKSWPELPAEQVQVVDMQVSADEELMGPDDESTVQEDSVQTRDLSSPGTMCAVVCEAAQGQRRSISRRSSLTHPAESRARLSAKFVAMGVQVTDWVTSTIPTTKSVGVQVDRMDLLLGSRVDARSDTGGEHAVSALTVDVGVQIDDSSGDEYVHMDYQGTEYGNDCAVDSEGEDLKHHDFEHGDEVDTRELSYDLRLRVADDMRVPVPAATALPEEDILEEEQEEGASAIKRSLLFDDEQGRVTTQTVRDPAAAKKHGGSAQNAAPLRERLKKAASKAPSRGISKPREEAKRFVHLKPREAGVTVIDATTGCARETSPTHGSHANVRRSSRIRFPVLKFWKNERVVYERRQSMDMPVISEIIELENDSSPEAERYVGRAQYHRRGTAAMRERASPRLSNRKRRPANMDEASSDVDEDSPGFDSQRIQSSAAGATRTQPGSGKSKREVQPKKRRLVSDKSNRVNNTSSSKKRRRRTSTDSEPCIEATPLSKQMALLLASPTAAETSSPESEARYMARFQ</sequence>
<comment type="caution">
    <text evidence="2">The sequence shown here is derived from an EMBL/GenBank/DDBJ whole genome shotgun (WGS) entry which is preliminary data.</text>
</comment>
<evidence type="ECO:0000256" key="1">
    <source>
        <dbReference type="SAM" id="MobiDB-lite"/>
    </source>
</evidence>
<accession>A0A5J4ZA79</accession>
<gene>
    <name evidence="2" type="ORF">FVE85_7499</name>
</gene>
<evidence type="ECO:0000313" key="3">
    <source>
        <dbReference type="Proteomes" id="UP000324585"/>
    </source>
</evidence>